<evidence type="ECO:0000256" key="13">
    <source>
        <dbReference type="PIRSR" id="PIRSR600823-1"/>
    </source>
</evidence>
<feature type="binding site" evidence="15">
    <location>
        <position position="93"/>
    </location>
    <ligand>
        <name>Ca(2+)</name>
        <dbReference type="ChEBI" id="CHEBI:29108"/>
        <label>1</label>
    </ligand>
</feature>
<evidence type="ECO:0000313" key="22">
    <source>
        <dbReference type="Proteomes" id="UP000032141"/>
    </source>
</evidence>
<dbReference type="SMR" id="A0A0D3DHG5"/>
<evidence type="ECO:0000259" key="20">
    <source>
        <dbReference type="PROSITE" id="PS50873"/>
    </source>
</evidence>
<dbReference type="PANTHER" id="PTHR31517:SF84">
    <property type="entry name" value="PEROXIDASE"/>
    <property type="match status" value="1"/>
</dbReference>
<evidence type="ECO:0000256" key="1">
    <source>
        <dbReference type="ARBA" id="ARBA00000189"/>
    </source>
</evidence>
<feature type="site" description="Transition state stabilizer" evidence="16">
    <location>
        <position position="67"/>
    </location>
</feature>
<dbReference type="GO" id="GO:0042744">
    <property type="term" value="P:hydrogen peroxide catabolic process"/>
    <property type="evidence" value="ECO:0007669"/>
    <property type="project" value="UniProtKB-KW"/>
</dbReference>
<comment type="cofactor">
    <cofactor evidence="15 18">
        <name>Ca(2+)</name>
        <dbReference type="ChEBI" id="CHEBI:29108"/>
    </cofactor>
    <text evidence="15 18">Binds 2 calcium ions per subunit.</text>
</comment>
<dbReference type="GeneID" id="106306478"/>
<protein>
    <recommendedName>
        <fullName evidence="4 18">Peroxidase</fullName>
        <ecNumber evidence="4 18">1.11.1.7</ecNumber>
    </recommendedName>
</protein>
<dbReference type="EC" id="1.11.1.7" evidence="4 18"/>
<evidence type="ECO:0000256" key="17">
    <source>
        <dbReference type="PIRSR" id="PIRSR600823-5"/>
    </source>
</evidence>
<keyword evidence="6 18" id="KW-0349">Heme</keyword>
<keyword evidence="12" id="KW-0325">Glycoprotein</keyword>
<evidence type="ECO:0000256" key="19">
    <source>
        <dbReference type="SAM" id="Phobius"/>
    </source>
</evidence>
<keyword evidence="18" id="KW-0964">Secreted</keyword>
<dbReference type="Gramene" id="Bo7g116130.1">
    <property type="protein sequence ID" value="Bo7g116130.1"/>
    <property type="gene ID" value="Bo7g116130"/>
</dbReference>
<keyword evidence="10 15" id="KW-0408">Iron</keyword>
<evidence type="ECO:0000256" key="10">
    <source>
        <dbReference type="ARBA" id="ARBA00023004"/>
    </source>
</evidence>
<dbReference type="PROSITE" id="PS00436">
    <property type="entry name" value="PEROXIDASE_2"/>
    <property type="match status" value="1"/>
</dbReference>
<evidence type="ECO:0000256" key="8">
    <source>
        <dbReference type="ARBA" id="ARBA00022837"/>
    </source>
</evidence>
<dbReference type="eggNOG" id="ENOG502QSBQ">
    <property type="taxonomic scope" value="Eukaryota"/>
</dbReference>
<evidence type="ECO:0000256" key="15">
    <source>
        <dbReference type="PIRSR" id="PIRSR600823-3"/>
    </source>
</evidence>
<feature type="binding site" evidence="15">
    <location>
        <position position="72"/>
    </location>
    <ligand>
        <name>Ca(2+)</name>
        <dbReference type="ChEBI" id="CHEBI:29108"/>
        <label>1</label>
    </ligand>
</feature>
<proteinExistence type="inferred from homology"/>
<organism evidence="21 22">
    <name type="scientific">Brassica oleracea var. oleracea</name>
    <dbReference type="NCBI Taxonomy" id="109376"/>
    <lineage>
        <taxon>Eukaryota</taxon>
        <taxon>Viridiplantae</taxon>
        <taxon>Streptophyta</taxon>
        <taxon>Embryophyta</taxon>
        <taxon>Tracheophyta</taxon>
        <taxon>Spermatophyta</taxon>
        <taxon>Magnoliopsida</taxon>
        <taxon>eudicotyledons</taxon>
        <taxon>Gunneridae</taxon>
        <taxon>Pentapetalae</taxon>
        <taxon>rosids</taxon>
        <taxon>malvids</taxon>
        <taxon>Brassicales</taxon>
        <taxon>Brassicaceae</taxon>
        <taxon>Brassiceae</taxon>
        <taxon>Brassica</taxon>
    </lineage>
</organism>
<keyword evidence="7 15" id="KW-0479">Metal-binding</keyword>
<dbReference type="Gene3D" id="1.10.520.10">
    <property type="match status" value="1"/>
</dbReference>
<dbReference type="OrthoDB" id="2113341at2759"/>
<comment type="cofactor">
    <cofactor evidence="15 18">
        <name>heme b</name>
        <dbReference type="ChEBI" id="CHEBI:60344"/>
    </cofactor>
    <text evidence="15 18">Binds 1 heme b (iron(II)-protoporphyrin IX) group per subunit.</text>
</comment>
<feature type="transmembrane region" description="Helical" evidence="19">
    <location>
        <begin position="12"/>
        <end position="38"/>
    </location>
</feature>
<dbReference type="FunFam" id="1.10.520.10:FF:000001">
    <property type="entry name" value="Peroxidase"/>
    <property type="match status" value="1"/>
</dbReference>
<feature type="binding site" evidence="15">
    <location>
        <position position="79"/>
    </location>
    <ligand>
        <name>Ca(2+)</name>
        <dbReference type="ChEBI" id="CHEBI:29108"/>
        <label>1</label>
    </ligand>
</feature>
<dbReference type="EnsemblPlants" id="Bo7g116130.1">
    <property type="protein sequence ID" value="Bo7g116130.1"/>
    <property type="gene ID" value="Bo7g116130"/>
</dbReference>
<dbReference type="PRINTS" id="PR00458">
    <property type="entry name" value="PEROXIDASE"/>
</dbReference>
<dbReference type="OMA" id="GGHHWGG"/>
<keyword evidence="9 18" id="KW-0560">Oxidoreductase</keyword>
<dbReference type="InterPro" id="IPR000823">
    <property type="entry name" value="Peroxidase_pln"/>
</dbReference>
<dbReference type="GO" id="GO:0005576">
    <property type="term" value="C:extracellular region"/>
    <property type="evidence" value="ECO:0007669"/>
    <property type="project" value="UniProtKB-SubCell"/>
</dbReference>
<feature type="binding site" evidence="15">
    <location>
        <position position="197"/>
    </location>
    <ligand>
        <name>Ca(2+)</name>
        <dbReference type="ChEBI" id="CHEBI:29108"/>
        <label>2</label>
    </ligand>
</feature>
<dbReference type="FunFam" id="1.10.420.10:FF:000006">
    <property type="entry name" value="Peroxidase"/>
    <property type="match status" value="1"/>
</dbReference>
<evidence type="ECO:0000256" key="18">
    <source>
        <dbReference type="RuleBase" id="RU362060"/>
    </source>
</evidence>
<dbReference type="HOGENOM" id="CLU_010543_0_3_1"/>
<dbReference type="Pfam" id="PF00141">
    <property type="entry name" value="peroxidase"/>
    <property type="match status" value="1"/>
</dbReference>
<keyword evidence="8 15" id="KW-0106">Calcium</keyword>
<keyword evidence="19" id="KW-0472">Membrane</keyword>
<keyword evidence="11 17" id="KW-1015">Disulfide bond</keyword>
<comment type="similarity">
    <text evidence="3">Belongs to the peroxidase family. Ascorbate peroxidase subfamily.</text>
</comment>
<feature type="disulfide bond" evidence="17">
    <location>
        <begin position="73"/>
        <end position="78"/>
    </location>
</feature>
<dbReference type="InterPro" id="IPR010255">
    <property type="entry name" value="Haem_peroxidase_sf"/>
</dbReference>
<evidence type="ECO:0000256" key="11">
    <source>
        <dbReference type="ARBA" id="ARBA00023157"/>
    </source>
</evidence>
<keyword evidence="19" id="KW-0812">Transmembrane</keyword>
<feature type="binding site" evidence="15">
    <location>
        <position position="77"/>
    </location>
    <ligand>
        <name>Ca(2+)</name>
        <dbReference type="ChEBI" id="CHEBI:29108"/>
        <label>1</label>
    </ligand>
</feature>
<dbReference type="GO" id="GO:0020037">
    <property type="term" value="F:heme binding"/>
    <property type="evidence" value="ECO:0007669"/>
    <property type="project" value="UniProtKB-UniRule"/>
</dbReference>
<dbReference type="PANTHER" id="PTHR31517">
    <property type="match status" value="1"/>
</dbReference>
<feature type="binding site" description="axial binding residue" evidence="15">
    <location>
        <position position="196"/>
    </location>
    <ligand>
        <name>heme b</name>
        <dbReference type="ChEBI" id="CHEBI:60344"/>
    </ligand>
    <ligandPart>
        <name>Fe</name>
        <dbReference type="ChEBI" id="CHEBI:18248"/>
    </ligandPart>
</feature>
<dbReference type="GO" id="GO:0006979">
    <property type="term" value="P:response to oxidative stress"/>
    <property type="evidence" value="ECO:0007669"/>
    <property type="project" value="UniProtKB-UniRule"/>
</dbReference>
<evidence type="ECO:0000256" key="16">
    <source>
        <dbReference type="PIRSR" id="PIRSR600823-4"/>
    </source>
</evidence>
<comment type="catalytic activity">
    <reaction evidence="1 18">
        <text>2 a phenolic donor + H2O2 = 2 a phenolic radical donor + 2 H2O</text>
        <dbReference type="Rhea" id="RHEA:56136"/>
        <dbReference type="ChEBI" id="CHEBI:15377"/>
        <dbReference type="ChEBI" id="CHEBI:16240"/>
        <dbReference type="ChEBI" id="CHEBI:139520"/>
        <dbReference type="ChEBI" id="CHEBI:139521"/>
        <dbReference type="EC" id="1.11.1.7"/>
    </reaction>
</comment>
<dbReference type="PROSITE" id="PS50873">
    <property type="entry name" value="PEROXIDASE_4"/>
    <property type="match status" value="1"/>
</dbReference>
<evidence type="ECO:0000256" key="12">
    <source>
        <dbReference type="ARBA" id="ARBA00023180"/>
    </source>
</evidence>
<keyword evidence="18" id="KW-0376">Hydrogen peroxide</keyword>
<feature type="active site" description="Proton acceptor" evidence="13">
    <location>
        <position position="71"/>
    </location>
</feature>
<dbReference type="InterPro" id="IPR002016">
    <property type="entry name" value="Haem_peroxidase"/>
</dbReference>
<name>A0A0D3DHG5_BRAOL</name>
<evidence type="ECO:0000256" key="7">
    <source>
        <dbReference type="ARBA" id="ARBA00022723"/>
    </source>
</evidence>
<evidence type="ECO:0000256" key="5">
    <source>
        <dbReference type="ARBA" id="ARBA00022559"/>
    </source>
</evidence>
<dbReference type="STRING" id="109376.A0A0D3DHG5"/>
<dbReference type="GO" id="GO:0046872">
    <property type="term" value="F:metal ion binding"/>
    <property type="evidence" value="ECO:0007669"/>
    <property type="project" value="UniProtKB-UniRule"/>
</dbReference>
<keyword evidence="22" id="KW-1185">Reference proteome</keyword>
<feature type="binding site" evidence="15">
    <location>
        <position position="81"/>
    </location>
    <ligand>
        <name>Ca(2+)</name>
        <dbReference type="ChEBI" id="CHEBI:29108"/>
        <label>1</label>
    </ligand>
</feature>
<feature type="disulfide bond" evidence="17">
    <location>
        <begin position="203"/>
        <end position="229"/>
    </location>
</feature>
<evidence type="ECO:0000256" key="6">
    <source>
        <dbReference type="ARBA" id="ARBA00022617"/>
    </source>
</evidence>
<sequence length="319" mass="35051">MKNNKMVRAKLLRVIMVMHAIIGLPYTVMGLSMSYYMMSCPAAEQIVTNTVNNALRADPTLAAGLIRMLFHDCFIEGCDASVLLDSTKDNTAEKDSPANLSLRGYEIIDDAKKKIEATCPGVVSCADIIAMAARDAVFAANGPYYQIPKGRFDGKRSKIEDTRNLPSPFLNASQLIQTFGQRGFTPQDVVALSGAHTLGVARCSSFKARLTTPDSSMDSSFVNTLTKTCSAGDDAEQPFDATRNNFDNAYFNALQRKSGVLFSDQTLFNTPATRNIVNGYAFNQAKFFFDFQMAMQKMSNLDVKLGSQGEVRKNCRILN</sequence>
<feature type="domain" description="Plant heme peroxidase family profile" evidence="20">
    <location>
        <begin position="30"/>
        <end position="319"/>
    </location>
</feature>
<dbReference type="Proteomes" id="UP000032141">
    <property type="component" value="Chromosome C7"/>
</dbReference>
<comment type="function">
    <text evidence="2">Removal of H(2)O(2), oxidation of toxic reductants, biosynthesis and degradation of lignin, suberization, auxin catabolism, response to environmental stresses such as wounding, pathogen attack and oxidative stress. These functions might be dependent on each isozyme/isoform in each plant tissue.</text>
</comment>
<evidence type="ECO:0000256" key="3">
    <source>
        <dbReference type="ARBA" id="ARBA00006873"/>
    </source>
</evidence>
<reference evidence="21 22" key="1">
    <citation type="journal article" date="2014" name="Genome Biol.">
        <title>Transcriptome and methylome profiling reveals relics of genome dominance in the mesopolyploid Brassica oleracea.</title>
        <authorList>
            <person name="Parkin I.A."/>
            <person name="Koh C."/>
            <person name="Tang H."/>
            <person name="Robinson S.J."/>
            <person name="Kagale S."/>
            <person name="Clarke W.E."/>
            <person name="Town C.D."/>
            <person name="Nixon J."/>
            <person name="Krishnakumar V."/>
            <person name="Bidwell S.L."/>
            <person name="Denoeud F."/>
            <person name="Belcram H."/>
            <person name="Links M.G."/>
            <person name="Just J."/>
            <person name="Clarke C."/>
            <person name="Bender T."/>
            <person name="Huebert T."/>
            <person name="Mason A.S."/>
            <person name="Pires J.C."/>
            <person name="Barker G."/>
            <person name="Moore J."/>
            <person name="Walley P.G."/>
            <person name="Manoli S."/>
            <person name="Batley J."/>
            <person name="Edwards D."/>
            <person name="Nelson M.N."/>
            <person name="Wang X."/>
            <person name="Paterson A.H."/>
            <person name="King G."/>
            <person name="Bancroft I."/>
            <person name="Chalhoub B."/>
            <person name="Sharpe A.G."/>
        </authorList>
    </citation>
    <scope>NUCLEOTIDE SEQUENCE</scope>
    <source>
        <strain evidence="21 22">cv. TO1000</strain>
    </source>
</reference>
<dbReference type="AlphaFoldDB" id="A0A0D3DHG5"/>
<feature type="binding site" evidence="15">
    <location>
        <position position="242"/>
    </location>
    <ligand>
        <name>Ca(2+)</name>
        <dbReference type="ChEBI" id="CHEBI:29108"/>
        <label>2</label>
    </ligand>
</feature>
<evidence type="ECO:0000313" key="21">
    <source>
        <dbReference type="EnsemblPlants" id="Bo7g116130.1"/>
    </source>
</evidence>
<evidence type="ECO:0000256" key="2">
    <source>
        <dbReference type="ARBA" id="ARBA00002322"/>
    </source>
</evidence>
<dbReference type="InterPro" id="IPR019794">
    <property type="entry name" value="Peroxidases_AS"/>
</dbReference>
<keyword evidence="5 18" id="KW-0575">Peroxidase</keyword>
<dbReference type="CDD" id="cd00693">
    <property type="entry name" value="secretory_peroxidase"/>
    <property type="match status" value="1"/>
</dbReference>
<comment type="similarity">
    <text evidence="18">Belongs to the peroxidase family. Classical plant (class III) peroxidase subfamily.</text>
</comment>
<comment type="subcellular location">
    <subcellularLocation>
        <location evidence="18">Secreted</location>
    </subcellularLocation>
</comment>
<reference evidence="21" key="2">
    <citation type="submission" date="2015-03" db="UniProtKB">
        <authorList>
            <consortium name="EnsemblPlants"/>
        </authorList>
    </citation>
    <scope>IDENTIFICATION</scope>
</reference>
<dbReference type="RefSeq" id="XP_013598566.1">
    <property type="nucleotide sequence ID" value="XM_013743112.1"/>
</dbReference>
<dbReference type="SUPFAM" id="SSF48113">
    <property type="entry name" value="Heme-dependent peroxidases"/>
    <property type="match status" value="1"/>
</dbReference>
<feature type="disulfide bond" evidence="17">
    <location>
        <begin position="125"/>
        <end position="315"/>
    </location>
</feature>
<keyword evidence="19" id="KW-1133">Transmembrane helix</keyword>
<feature type="binding site" evidence="15">
    <location>
        <position position="240"/>
    </location>
    <ligand>
        <name>Ca(2+)</name>
        <dbReference type="ChEBI" id="CHEBI:29108"/>
        <label>2</label>
    </ligand>
</feature>
<dbReference type="Gene3D" id="1.10.420.10">
    <property type="entry name" value="Peroxidase, domain 2"/>
    <property type="match status" value="1"/>
</dbReference>
<dbReference type="InterPro" id="IPR033905">
    <property type="entry name" value="Secretory_peroxidase"/>
</dbReference>
<evidence type="ECO:0000256" key="14">
    <source>
        <dbReference type="PIRSR" id="PIRSR600823-2"/>
    </source>
</evidence>
<feature type="binding site" evidence="14">
    <location>
        <position position="166"/>
    </location>
    <ligand>
        <name>substrate</name>
    </ligand>
</feature>
<accession>A0A0D3DHG5</accession>
<feature type="binding site" evidence="15">
    <location>
        <position position="247"/>
    </location>
    <ligand>
        <name>Ca(2+)</name>
        <dbReference type="ChEBI" id="CHEBI:29108"/>
        <label>2</label>
    </ligand>
</feature>
<evidence type="ECO:0000256" key="9">
    <source>
        <dbReference type="ARBA" id="ARBA00023002"/>
    </source>
</evidence>
<dbReference type="PRINTS" id="PR00461">
    <property type="entry name" value="PLPEROXIDASE"/>
</dbReference>
<dbReference type="GO" id="GO:0140825">
    <property type="term" value="F:lactoperoxidase activity"/>
    <property type="evidence" value="ECO:0007669"/>
    <property type="project" value="UniProtKB-EC"/>
</dbReference>
<feature type="disulfide bond" evidence="17">
    <location>
        <begin position="40"/>
        <end position="119"/>
    </location>
</feature>
<dbReference type="KEGG" id="boe:106306478"/>
<dbReference type="InterPro" id="IPR019793">
    <property type="entry name" value="Peroxidases_heam-ligand_BS"/>
</dbReference>
<evidence type="ECO:0000256" key="4">
    <source>
        <dbReference type="ARBA" id="ARBA00012313"/>
    </source>
</evidence>
<dbReference type="PROSITE" id="PS00435">
    <property type="entry name" value="PEROXIDASE_1"/>
    <property type="match status" value="1"/>
</dbReference>